<comment type="caution">
    <text evidence="2">The sequence shown here is derived from an EMBL/GenBank/DDBJ whole genome shotgun (WGS) entry which is preliminary data.</text>
</comment>
<gene>
    <name evidence="2" type="ORF">AMECASPLE_021035</name>
</gene>
<evidence type="ECO:0000313" key="3">
    <source>
        <dbReference type="Proteomes" id="UP001469553"/>
    </source>
</evidence>
<sequence length="107" mass="11849">MLPAVNVRLTKSPHSDSSCSQPYNTLSESIFSCKRERKPRITSGKPGLLVLPTTSHLTLKHFLKLQSKSEQLLSFAVVLSAESCCSVSCAALVKIFMFYFCLVLSKH</sequence>
<organism evidence="2 3">
    <name type="scientific">Ameca splendens</name>
    <dbReference type="NCBI Taxonomy" id="208324"/>
    <lineage>
        <taxon>Eukaryota</taxon>
        <taxon>Metazoa</taxon>
        <taxon>Chordata</taxon>
        <taxon>Craniata</taxon>
        <taxon>Vertebrata</taxon>
        <taxon>Euteleostomi</taxon>
        <taxon>Actinopterygii</taxon>
        <taxon>Neopterygii</taxon>
        <taxon>Teleostei</taxon>
        <taxon>Neoteleostei</taxon>
        <taxon>Acanthomorphata</taxon>
        <taxon>Ovalentaria</taxon>
        <taxon>Atherinomorphae</taxon>
        <taxon>Cyprinodontiformes</taxon>
        <taxon>Goodeidae</taxon>
        <taxon>Ameca</taxon>
    </lineage>
</organism>
<evidence type="ECO:0000313" key="2">
    <source>
        <dbReference type="EMBL" id="MEQ2307711.1"/>
    </source>
</evidence>
<proteinExistence type="predicted"/>
<evidence type="ECO:0000256" key="1">
    <source>
        <dbReference type="SAM" id="MobiDB-lite"/>
    </source>
</evidence>
<dbReference type="EMBL" id="JAHRIP010067622">
    <property type="protein sequence ID" value="MEQ2307711.1"/>
    <property type="molecule type" value="Genomic_DNA"/>
</dbReference>
<feature type="region of interest" description="Disordered" evidence="1">
    <location>
        <begin position="1"/>
        <end position="23"/>
    </location>
</feature>
<name>A0ABV0ZQE1_9TELE</name>
<protein>
    <submittedName>
        <fullName evidence="2">Uncharacterized protein</fullName>
    </submittedName>
</protein>
<keyword evidence="3" id="KW-1185">Reference proteome</keyword>
<accession>A0ABV0ZQE1</accession>
<reference evidence="2 3" key="1">
    <citation type="submission" date="2021-06" db="EMBL/GenBank/DDBJ databases">
        <authorList>
            <person name="Palmer J.M."/>
        </authorList>
    </citation>
    <scope>NUCLEOTIDE SEQUENCE [LARGE SCALE GENOMIC DNA]</scope>
    <source>
        <strain evidence="2 3">AS_MEX2019</strain>
        <tissue evidence="2">Muscle</tissue>
    </source>
</reference>
<dbReference type="Proteomes" id="UP001469553">
    <property type="component" value="Unassembled WGS sequence"/>
</dbReference>